<proteinExistence type="predicted"/>
<dbReference type="OMA" id="XNQVEET"/>
<feature type="domain" description="TRASH" evidence="9">
    <location>
        <begin position="366"/>
        <end position="406"/>
    </location>
</feature>
<accession>A0A8D0G582</accession>
<keyword evidence="5" id="KW-0863">Zinc-finger</keyword>
<evidence type="ECO:0000313" key="11">
    <source>
        <dbReference type="Proteomes" id="UP000694392"/>
    </source>
</evidence>
<keyword evidence="7" id="KW-0832">Ubl conjugation</keyword>
<dbReference type="Pfam" id="PF24900">
    <property type="entry name" value="TRASH_ZMYM4"/>
    <property type="match status" value="1"/>
</dbReference>
<feature type="domain" description="TRASH" evidence="9">
    <location>
        <begin position="463"/>
        <end position="502"/>
    </location>
</feature>
<feature type="region of interest" description="Disordered" evidence="8">
    <location>
        <begin position="1105"/>
        <end position="1145"/>
    </location>
</feature>
<evidence type="ECO:0000256" key="3">
    <source>
        <dbReference type="ARBA" id="ARBA00022723"/>
    </source>
</evidence>
<name>A0A8D0G582_SPHPU</name>
<evidence type="ECO:0000256" key="6">
    <source>
        <dbReference type="ARBA" id="ARBA00022833"/>
    </source>
</evidence>
<dbReference type="GO" id="GO:0022604">
    <property type="term" value="P:regulation of cell morphogenesis"/>
    <property type="evidence" value="ECO:0007669"/>
    <property type="project" value="Ensembl"/>
</dbReference>
<dbReference type="InterPro" id="IPR021893">
    <property type="entry name" value="ZMYM2-like_C"/>
</dbReference>
<evidence type="ECO:0000313" key="10">
    <source>
        <dbReference type="Ensembl" id="ENSSPUP00000001440.1"/>
    </source>
</evidence>
<dbReference type="InterPro" id="IPR057926">
    <property type="entry name" value="QRICH1_dom"/>
</dbReference>
<feature type="compositionally biased region" description="Polar residues" evidence="8">
    <location>
        <begin position="834"/>
        <end position="852"/>
    </location>
</feature>
<feature type="compositionally biased region" description="Basic residues" evidence="8">
    <location>
        <begin position="1122"/>
        <end position="1145"/>
    </location>
</feature>
<keyword evidence="11" id="KW-1185">Reference proteome</keyword>
<evidence type="ECO:0000256" key="4">
    <source>
        <dbReference type="ARBA" id="ARBA00022737"/>
    </source>
</evidence>
<feature type="region of interest" description="Disordered" evidence="8">
    <location>
        <begin position="247"/>
        <end position="269"/>
    </location>
</feature>
<reference evidence="10" key="2">
    <citation type="submission" date="2025-09" db="UniProtKB">
        <authorList>
            <consortium name="Ensembl"/>
        </authorList>
    </citation>
    <scope>IDENTIFICATION</scope>
</reference>
<dbReference type="InterPro" id="IPR010507">
    <property type="entry name" value="Znf_MYM"/>
</dbReference>
<evidence type="ECO:0000256" key="5">
    <source>
        <dbReference type="ARBA" id="ARBA00022771"/>
    </source>
</evidence>
<keyword evidence="6" id="KW-0862">Zinc</keyword>
<feature type="domain" description="TRASH" evidence="9">
    <location>
        <begin position="319"/>
        <end position="355"/>
    </location>
</feature>
<dbReference type="InterPro" id="IPR051284">
    <property type="entry name" value="ZnF_MYMT-QRICH1"/>
</dbReference>
<feature type="domain" description="TRASH" evidence="9">
    <location>
        <begin position="749"/>
        <end position="787"/>
    </location>
</feature>
<feature type="domain" description="TRASH" evidence="9">
    <location>
        <begin position="508"/>
        <end position="546"/>
    </location>
</feature>
<feature type="domain" description="TRASH" evidence="9">
    <location>
        <begin position="664"/>
        <end position="700"/>
    </location>
</feature>
<dbReference type="Pfam" id="PF06467">
    <property type="entry name" value="zf-FCS"/>
    <property type="match status" value="9"/>
</dbReference>
<dbReference type="GeneTree" id="ENSGT00940000159550"/>
<dbReference type="SMART" id="SM00746">
    <property type="entry name" value="TRASH"/>
    <property type="match status" value="10"/>
</dbReference>
<evidence type="ECO:0000256" key="2">
    <source>
        <dbReference type="ARBA" id="ARBA00022553"/>
    </source>
</evidence>
<evidence type="ECO:0000256" key="1">
    <source>
        <dbReference type="ARBA" id="ARBA00022499"/>
    </source>
</evidence>
<dbReference type="Pfam" id="PF12012">
    <property type="entry name" value="DUF3504"/>
    <property type="match status" value="1"/>
</dbReference>
<feature type="domain" description="TRASH" evidence="9">
    <location>
        <begin position="706"/>
        <end position="741"/>
    </location>
</feature>
<organism evidence="10 11">
    <name type="scientific">Sphenodon punctatus</name>
    <name type="common">Tuatara</name>
    <name type="synonym">Hatteria punctata</name>
    <dbReference type="NCBI Taxonomy" id="8508"/>
    <lineage>
        <taxon>Eukaryota</taxon>
        <taxon>Metazoa</taxon>
        <taxon>Chordata</taxon>
        <taxon>Craniata</taxon>
        <taxon>Vertebrata</taxon>
        <taxon>Euteleostomi</taxon>
        <taxon>Lepidosauria</taxon>
        <taxon>Sphenodontia</taxon>
        <taxon>Sphenodontidae</taxon>
        <taxon>Sphenodon</taxon>
    </lineage>
</organism>
<dbReference type="Ensembl" id="ENSSPUT00000001520.1">
    <property type="protein sequence ID" value="ENSSPUP00000001440.1"/>
    <property type="gene ID" value="ENSSPUG00000001091.1"/>
</dbReference>
<dbReference type="InterPro" id="IPR011017">
    <property type="entry name" value="TRASH_dom"/>
</dbReference>
<sequence>NIAEKCGDIDAEMSEGKDRSLTSALGSMSYGIQNRLGSENSLLDEDDYFLNSGDLAGIPVVGSDNEDEQNFTAKNSLSSEIRAEASLAEGRWVTEHKLDSGKEMQIKNAIQKDFTSPFDQGPSVFKPIRKDFSIGRDNSKETFSTKEKIREGPFQERDKRLEKIPKEFDSRLKSNFLDKSVTTHVEETLRTQLAPQTPETNFRESSYLFASKESIGQELGNSFAPNIRIKEEPLDADYDKAMAPQPGLLDKIKDEPDNSEEYGQQPKTQEGELKISAVFSVSGSPLAPQLTSGFQPTVPSSSMSKMLPSVPGTAVRVSCSGCKKILQKGQTAYQRKGSTQLFCSTLCLTGYTVPVSRPPASTKKTCSSCSKEILNPKDVITAQFDNTGSSKDFCSQSCLSTYELKRKPVVTIHTNSISTKCSMCQKNAVIRHEVNYQNVVHKLCSDACFSKFRSANNLTMNCCENCGGYCYSGSGQCHMLQIEGQSKKFCSSTCVTAYKQKSAKITPCALCKSLRSSAEMIESTSNVGKTELFCSVNCLSAYRVKMVTSAGVQVQCNSCKTSAIPQYHLAMSDGSIRNFCSYSCVVAFQNLFNKPAGMNSSVVPLSQGQVIVSIPSGPTVSAAGSSTSNVSPSSMSSSAAAGLQRLAAQSQQVTFARTVVKLRCQHCNRLFATKPELLDYKGKMFQFCGKTCCDEYKKINSVVSMCEYCKIEKIIKETVRFSGIDKPFCSEGCKLLYKHDLAKRWGNHCKMCSYCLQTSPKLVQNHFGGKMEEFCSEECMSKFTVLFYQMAKCDGCKRQGKLSESMKWRGEIKHFCNLLCILMFCNQHSTSDPPPQNNSANLSVAPTSSSGPPLSIRKDSTPVIANVVSLASTPAAQPTANSNNVLQGAVPTVTAKIIGDASTQTDALKLPPSQPPRLLKNKALLCKPITQTKATFCKPHTQNKECQTGMSLGASLCIMKGLSLQVGEFSVRYCCYAGSDFKLKLPSIIETIQDIKEKIPTNPFEADLLQMAEMIAEDDEKEKTHSHGGSQTSEHELFLDPKIFEKDQGSTYSGDLESEAVSTPHSWEEELNHYALRSNPVQEPEPVPELKPFSKGDVEQDLEADFPSDSFDPLSKGVGLHSRTRARRRHRDGFPQPKRRGRKKSIVAVEPRNLMQGSYPGCSVSGMTLKYMYGVNAWRNWVQRKNTQDDQGELKFGGKLDWISSWRVDPLMTINQVLKLMFQMLLFPSVRPVKLKEDILSCTFAELSFGLCQFIQEVRRPNGEKYDPDSILYLCLGIQQYLFENGRIDNIFTEPYSRFMIELTKLLKIWEPTILPNGYMFSRIEEEHLWECKQLGAYSPIVLLNTLLFFNTKYFQLKNVSEHLKLSFAHVMRRTRTLKYNTKMTYLRFFPPFQKQEVESDKLAVGKRKRNEEEEVPTAVEMAENTDNPLRCPVRLYEFYLSKCSESVKQRSDVFYLQPERSCVPNSPMWYSTLPIDPGTLDIMLTRILMVREVHEELAKVKSEDSDAELSD</sequence>
<keyword evidence="3" id="KW-0479">Metal-binding</keyword>
<evidence type="ECO:0000256" key="7">
    <source>
        <dbReference type="ARBA" id="ARBA00022843"/>
    </source>
</evidence>
<protein>
    <submittedName>
        <fullName evidence="10">Zinc finger MYM-type containing 4</fullName>
    </submittedName>
</protein>
<dbReference type="GO" id="GO:0008270">
    <property type="term" value="F:zinc ion binding"/>
    <property type="evidence" value="ECO:0007669"/>
    <property type="project" value="UniProtKB-KW"/>
</dbReference>
<dbReference type="PANTHER" id="PTHR45736:SF5">
    <property type="entry name" value="ZINC FINGER MYM-TYPE PROTEIN 4"/>
    <property type="match status" value="1"/>
</dbReference>
<keyword evidence="4" id="KW-0677">Repeat</keyword>
<keyword evidence="2" id="KW-0597">Phosphoprotein</keyword>
<feature type="domain" description="TRASH" evidence="9">
    <location>
        <begin position="793"/>
        <end position="828"/>
    </location>
</feature>
<dbReference type="PANTHER" id="PTHR45736">
    <property type="entry name" value="ZINC FINGER MYM-TYPE PROTEIN"/>
    <property type="match status" value="1"/>
</dbReference>
<feature type="domain" description="TRASH" evidence="9">
    <location>
        <begin position="556"/>
        <end position="592"/>
    </location>
</feature>
<dbReference type="SUPFAM" id="SSF57716">
    <property type="entry name" value="Glucocorticoid receptor-like (DNA-binding domain)"/>
    <property type="match status" value="1"/>
</dbReference>
<dbReference type="GO" id="GO:0007010">
    <property type="term" value="P:cytoskeleton organization"/>
    <property type="evidence" value="ECO:0007669"/>
    <property type="project" value="Ensembl"/>
</dbReference>
<feature type="region of interest" description="Disordered" evidence="8">
    <location>
        <begin position="834"/>
        <end position="856"/>
    </location>
</feature>
<dbReference type="Pfam" id="PF25561">
    <property type="entry name" value="QRICH1"/>
    <property type="match status" value="1"/>
</dbReference>
<evidence type="ECO:0000256" key="8">
    <source>
        <dbReference type="SAM" id="MobiDB-lite"/>
    </source>
</evidence>
<keyword evidence="1" id="KW-1017">Isopeptide bond</keyword>
<gene>
    <name evidence="10" type="primary">ZMYM4</name>
</gene>
<reference evidence="10" key="1">
    <citation type="submission" date="2025-08" db="UniProtKB">
        <authorList>
            <consortium name="Ensembl"/>
        </authorList>
    </citation>
    <scope>IDENTIFICATION</scope>
</reference>
<feature type="domain" description="TRASH" evidence="9">
    <location>
        <begin position="418"/>
        <end position="456"/>
    </location>
</feature>
<feature type="region of interest" description="Disordered" evidence="8">
    <location>
        <begin position="1"/>
        <end position="20"/>
    </location>
</feature>
<evidence type="ECO:0000259" key="9">
    <source>
        <dbReference type="SMART" id="SM00746"/>
    </source>
</evidence>
<dbReference type="Proteomes" id="UP000694392">
    <property type="component" value="Unplaced"/>
</dbReference>